<keyword evidence="3" id="KW-1185">Reference proteome</keyword>
<evidence type="ECO:0000313" key="2">
    <source>
        <dbReference type="EMBL" id="GBP77468.1"/>
    </source>
</evidence>
<feature type="compositionally biased region" description="Polar residues" evidence="1">
    <location>
        <begin position="1"/>
        <end position="10"/>
    </location>
</feature>
<dbReference type="EMBL" id="BGZK01001332">
    <property type="protein sequence ID" value="GBP77468.1"/>
    <property type="molecule type" value="Genomic_DNA"/>
</dbReference>
<organism evidence="2 3">
    <name type="scientific">Eumeta variegata</name>
    <name type="common">Bagworm moth</name>
    <name type="synonym">Eumeta japonica</name>
    <dbReference type="NCBI Taxonomy" id="151549"/>
    <lineage>
        <taxon>Eukaryota</taxon>
        <taxon>Metazoa</taxon>
        <taxon>Ecdysozoa</taxon>
        <taxon>Arthropoda</taxon>
        <taxon>Hexapoda</taxon>
        <taxon>Insecta</taxon>
        <taxon>Pterygota</taxon>
        <taxon>Neoptera</taxon>
        <taxon>Endopterygota</taxon>
        <taxon>Lepidoptera</taxon>
        <taxon>Glossata</taxon>
        <taxon>Ditrysia</taxon>
        <taxon>Tineoidea</taxon>
        <taxon>Psychidae</taxon>
        <taxon>Oiketicinae</taxon>
        <taxon>Eumeta</taxon>
    </lineage>
</organism>
<accession>A0A4C1YMU1</accession>
<dbReference type="AlphaFoldDB" id="A0A4C1YMU1"/>
<comment type="caution">
    <text evidence="2">The sequence shown here is derived from an EMBL/GenBank/DDBJ whole genome shotgun (WGS) entry which is preliminary data.</text>
</comment>
<feature type="compositionally biased region" description="Basic and acidic residues" evidence="1">
    <location>
        <begin position="25"/>
        <end position="72"/>
    </location>
</feature>
<dbReference type="Proteomes" id="UP000299102">
    <property type="component" value="Unassembled WGS sequence"/>
</dbReference>
<evidence type="ECO:0000256" key="1">
    <source>
        <dbReference type="SAM" id="MobiDB-lite"/>
    </source>
</evidence>
<reference evidence="2 3" key="1">
    <citation type="journal article" date="2019" name="Commun. Biol.">
        <title>The bagworm genome reveals a unique fibroin gene that provides high tensile strength.</title>
        <authorList>
            <person name="Kono N."/>
            <person name="Nakamura H."/>
            <person name="Ohtoshi R."/>
            <person name="Tomita M."/>
            <person name="Numata K."/>
            <person name="Arakawa K."/>
        </authorList>
    </citation>
    <scope>NUCLEOTIDE SEQUENCE [LARGE SCALE GENOMIC DNA]</scope>
</reference>
<feature type="region of interest" description="Disordered" evidence="1">
    <location>
        <begin position="1"/>
        <end position="89"/>
    </location>
</feature>
<evidence type="ECO:0000313" key="3">
    <source>
        <dbReference type="Proteomes" id="UP000299102"/>
    </source>
</evidence>
<name>A0A4C1YMU1_EUMVA</name>
<gene>
    <name evidence="2" type="ORF">EVAR_56078_1</name>
</gene>
<protein>
    <submittedName>
        <fullName evidence="2">Uncharacterized protein</fullName>
    </submittedName>
</protein>
<sequence length="112" mass="12635">MESSSSQNADTVPGGTNEIPIGNNSEDKTDDNKDSAQKSKEESSDSNKEKEIQADEIEKKDSEEKQRYDRIHRSGHRRRDHLNATTSFSENLAEGTVKMQLHLPRKISHVPT</sequence>
<proteinExistence type="predicted"/>